<keyword evidence="2" id="KW-0413">Isomerase</keyword>
<keyword evidence="1" id="KW-0819">tRNA processing</keyword>
<dbReference type="AlphaFoldDB" id="A0A918KJ77"/>
<proteinExistence type="predicted"/>
<reference evidence="11" key="1">
    <citation type="journal article" date="2014" name="Int. J. Syst. Evol. Microbiol.">
        <title>Complete genome sequence of Corynebacterium casei LMG S-19264T (=DSM 44701T), isolated from a smear-ripened cheese.</title>
        <authorList>
            <consortium name="US DOE Joint Genome Institute (JGI-PGF)"/>
            <person name="Walter F."/>
            <person name="Albersmeier A."/>
            <person name="Kalinowski J."/>
            <person name="Ruckert C."/>
        </authorList>
    </citation>
    <scope>NUCLEOTIDE SEQUENCE</scope>
    <source>
        <strain evidence="11">KCTC 22169</strain>
    </source>
</reference>
<evidence type="ECO:0000256" key="4">
    <source>
        <dbReference type="ARBA" id="ARBA00037670"/>
    </source>
</evidence>
<evidence type="ECO:0000259" key="10">
    <source>
        <dbReference type="Pfam" id="PF00849"/>
    </source>
</evidence>
<dbReference type="InterPro" id="IPR020103">
    <property type="entry name" value="PsdUridine_synth_cat_dom_sf"/>
</dbReference>
<evidence type="ECO:0000256" key="5">
    <source>
        <dbReference type="ARBA" id="ARBA00038943"/>
    </source>
</evidence>
<dbReference type="RefSeq" id="WP_189611365.1">
    <property type="nucleotide sequence ID" value="NZ_BMXR01000009.1"/>
</dbReference>
<evidence type="ECO:0000256" key="7">
    <source>
        <dbReference type="ARBA" id="ARBA00041803"/>
    </source>
</evidence>
<evidence type="ECO:0000256" key="6">
    <source>
        <dbReference type="ARBA" id="ARBA00040675"/>
    </source>
</evidence>
<dbReference type="EMBL" id="BMXR01000009">
    <property type="protein sequence ID" value="GGX65402.1"/>
    <property type="molecule type" value="Genomic_DNA"/>
</dbReference>
<evidence type="ECO:0000256" key="2">
    <source>
        <dbReference type="ARBA" id="ARBA00023235"/>
    </source>
</evidence>
<dbReference type="GO" id="GO:0160149">
    <property type="term" value="F:tRNA pseudouridine(65) synthase activity"/>
    <property type="evidence" value="ECO:0007669"/>
    <property type="project" value="UniProtKB-EC"/>
</dbReference>
<dbReference type="PANTHER" id="PTHR21600">
    <property type="entry name" value="MITOCHONDRIAL RNA PSEUDOURIDINE SYNTHASE"/>
    <property type="match status" value="1"/>
</dbReference>
<dbReference type="InterPro" id="IPR006224">
    <property type="entry name" value="PsdUridine_synth_RluA-like_CS"/>
</dbReference>
<dbReference type="GO" id="GO:0008033">
    <property type="term" value="P:tRNA processing"/>
    <property type="evidence" value="ECO:0007669"/>
    <property type="project" value="UniProtKB-KW"/>
</dbReference>
<reference evidence="11" key="2">
    <citation type="submission" date="2020-09" db="EMBL/GenBank/DDBJ databases">
        <authorList>
            <person name="Sun Q."/>
            <person name="Kim S."/>
        </authorList>
    </citation>
    <scope>NUCLEOTIDE SEQUENCE</scope>
    <source>
        <strain evidence="11">KCTC 22169</strain>
    </source>
</reference>
<gene>
    <name evidence="11" type="primary">truC</name>
    <name evidence="11" type="ORF">GCM10007392_36590</name>
</gene>
<name>A0A918KJ77_9GAMM</name>
<dbReference type="GO" id="GO:0003723">
    <property type="term" value="F:RNA binding"/>
    <property type="evidence" value="ECO:0007669"/>
    <property type="project" value="InterPro"/>
</dbReference>
<dbReference type="Pfam" id="PF00849">
    <property type="entry name" value="PseudoU_synth_2"/>
    <property type="match status" value="1"/>
</dbReference>
<dbReference type="PANTHER" id="PTHR21600:SF56">
    <property type="entry name" value="TRNA PSEUDOURIDINE SYNTHASE C"/>
    <property type="match status" value="1"/>
</dbReference>
<dbReference type="GO" id="GO:0000455">
    <property type="term" value="P:enzyme-directed rRNA pseudouridine synthesis"/>
    <property type="evidence" value="ECO:0007669"/>
    <property type="project" value="TreeGrafter"/>
</dbReference>
<evidence type="ECO:0000256" key="9">
    <source>
        <dbReference type="ARBA" id="ARBA00043049"/>
    </source>
</evidence>
<feature type="domain" description="Pseudouridine synthase RsuA/RluA-like" evidence="10">
    <location>
        <begin position="14"/>
        <end position="173"/>
    </location>
</feature>
<evidence type="ECO:0000313" key="11">
    <source>
        <dbReference type="EMBL" id="GGX65402.1"/>
    </source>
</evidence>
<dbReference type="InterPro" id="IPR050188">
    <property type="entry name" value="RluA_PseudoU_synthase"/>
</dbReference>
<evidence type="ECO:0000256" key="8">
    <source>
        <dbReference type="ARBA" id="ARBA00041975"/>
    </source>
</evidence>
<dbReference type="Proteomes" id="UP000626148">
    <property type="component" value="Unassembled WGS sequence"/>
</dbReference>
<protein>
    <recommendedName>
        <fullName evidence="6">tRNA pseudouridine synthase C</fullName>
        <ecNumber evidence="5">5.4.99.26</ecNumber>
    </recommendedName>
    <alternativeName>
        <fullName evidence="8">tRNA pseudouridine(65) synthase</fullName>
    </alternativeName>
    <alternativeName>
        <fullName evidence="9">tRNA pseudouridylate synthase C</fullName>
    </alternativeName>
    <alternativeName>
        <fullName evidence="7">tRNA-uridine isomerase C</fullName>
    </alternativeName>
</protein>
<organism evidence="11 12">
    <name type="scientific">Saccharospirillum salsuginis</name>
    <dbReference type="NCBI Taxonomy" id="418750"/>
    <lineage>
        <taxon>Bacteria</taxon>
        <taxon>Pseudomonadati</taxon>
        <taxon>Pseudomonadota</taxon>
        <taxon>Gammaproteobacteria</taxon>
        <taxon>Oceanospirillales</taxon>
        <taxon>Saccharospirillaceae</taxon>
        <taxon>Saccharospirillum</taxon>
    </lineage>
</organism>
<comment type="caution">
    <text evidence="11">The sequence shown here is derived from an EMBL/GenBank/DDBJ whole genome shotgun (WGS) entry which is preliminary data.</text>
</comment>
<dbReference type="SUPFAM" id="SSF55120">
    <property type="entry name" value="Pseudouridine synthase"/>
    <property type="match status" value="1"/>
</dbReference>
<comment type="function">
    <text evidence="4">Responsible for synthesis of pseudouridine from uracil-65 in transfer RNAs.</text>
</comment>
<sequence length="254" mass="28308">MSEAVRILFEDEWLLAVDKPAGLLMHPSPLDPRETDTLAGRVKTYLDGGTPHTLHRLDRPTSGVVLIGKDLDVARRLSDQFRNQTVDKTYWAIVRGFTPEDFECDKALKEELDAIADKDARKDKAPQSARTGFKRLAITEVGVPVSRYPKARFSLVECRPHSGRKHQIRRHLKSLRHPIIGDTRFGDRHQNQWAGEHLPLTSLSLRAVSVGFHHPVTEGYTVISSGLSPQWQACLERLGWGQTCPGPAGVGEAG</sequence>
<evidence type="ECO:0000256" key="1">
    <source>
        <dbReference type="ARBA" id="ARBA00022694"/>
    </source>
</evidence>
<evidence type="ECO:0000313" key="12">
    <source>
        <dbReference type="Proteomes" id="UP000626148"/>
    </source>
</evidence>
<evidence type="ECO:0000256" key="3">
    <source>
        <dbReference type="ARBA" id="ARBA00036607"/>
    </source>
</evidence>
<accession>A0A918KJ77</accession>
<dbReference type="InterPro" id="IPR006145">
    <property type="entry name" value="PsdUridine_synth_RsuA/RluA"/>
</dbReference>
<dbReference type="Gene3D" id="3.30.2350.10">
    <property type="entry name" value="Pseudouridine synthase"/>
    <property type="match status" value="1"/>
</dbReference>
<keyword evidence="12" id="KW-1185">Reference proteome</keyword>
<dbReference type="PROSITE" id="PS01129">
    <property type="entry name" value="PSI_RLU"/>
    <property type="match status" value="1"/>
</dbReference>
<comment type="catalytic activity">
    <reaction evidence="3">
        <text>uridine(65) in tRNA = pseudouridine(65) in tRNA</text>
        <dbReference type="Rhea" id="RHEA:42536"/>
        <dbReference type="Rhea" id="RHEA-COMP:10103"/>
        <dbReference type="Rhea" id="RHEA-COMP:10104"/>
        <dbReference type="ChEBI" id="CHEBI:65314"/>
        <dbReference type="ChEBI" id="CHEBI:65315"/>
        <dbReference type="EC" id="5.4.99.26"/>
    </reaction>
</comment>
<dbReference type="EC" id="5.4.99.26" evidence="5"/>